<comment type="caution">
    <text evidence="2">The sequence shown here is derived from an EMBL/GenBank/DDBJ whole genome shotgun (WGS) entry which is preliminary data.</text>
</comment>
<dbReference type="OrthoDB" id="573392at2"/>
<gene>
    <name evidence="2" type="ORF">DN069_17915</name>
</gene>
<evidence type="ECO:0000313" key="3">
    <source>
        <dbReference type="Proteomes" id="UP000248889"/>
    </source>
</evidence>
<sequence length="103" mass="11187">MRRTPLRLVGARPEPGFEFSFDGEPVAALPGQTLAAALWQAGRLAWRRTRVGDRPRGAFCGMGACYDCLIELDGVPNVRACLAPARPGALVRTQRGDGHDELR</sequence>
<accession>A0A2X0IGW6</accession>
<dbReference type="EMBL" id="QKYN01000068">
    <property type="protein sequence ID" value="RAG84264.1"/>
    <property type="molecule type" value="Genomic_DNA"/>
</dbReference>
<reference evidence="2 3" key="1">
    <citation type="submission" date="2018-06" db="EMBL/GenBank/DDBJ databases">
        <title>Streptacidiphilus pinicola sp. nov., isolated from pine grove soil.</title>
        <authorList>
            <person name="Roh S.G."/>
            <person name="Park S."/>
            <person name="Kim M.-K."/>
            <person name="Yun B.-R."/>
            <person name="Park J."/>
            <person name="Kim M.J."/>
            <person name="Kim Y.S."/>
            <person name="Kim S.B."/>
        </authorList>
    </citation>
    <scope>NUCLEOTIDE SEQUENCE [LARGE SCALE GENOMIC DNA]</scope>
    <source>
        <strain evidence="2 3">MMS16-CNU450</strain>
    </source>
</reference>
<dbReference type="InterPro" id="IPR042204">
    <property type="entry name" value="2Fe-2S-bd_N"/>
</dbReference>
<dbReference type="Pfam" id="PF13510">
    <property type="entry name" value="Fer2_4"/>
    <property type="match status" value="1"/>
</dbReference>
<keyword evidence="3" id="KW-1185">Reference proteome</keyword>
<proteinExistence type="predicted"/>
<dbReference type="GO" id="GO:0051536">
    <property type="term" value="F:iron-sulfur cluster binding"/>
    <property type="evidence" value="ECO:0007669"/>
    <property type="project" value="InterPro"/>
</dbReference>
<dbReference type="AlphaFoldDB" id="A0A2X0IGW6"/>
<dbReference type="Proteomes" id="UP000248889">
    <property type="component" value="Unassembled WGS sequence"/>
</dbReference>
<protein>
    <submittedName>
        <fullName evidence="2">(2Fe-2S)-binding protein</fullName>
    </submittedName>
</protein>
<evidence type="ECO:0000256" key="1">
    <source>
        <dbReference type="ARBA" id="ARBA00023002"/>
    </source>
</evidence>
<name>A0A2X0IGW6_9ACTN</name>
<dbReference type="InterPro" id="IPR036010">
    <property type="entry name" value="2Fe-2S_ferredoxin-like_sf"/>
</dbReference>
<dbReference type="SUPFAM" id="SSF54292">
    <property type="entry name" value="2Fe-2S ferredoxin-like"/>
    <property type="match status" value="1"/>
</dbReference>
<evidence type="ECO:0000313" key="2">
    <source>
        <dbReference type="EMBL" id="RAG84264.1"/>
    </source>
</evidence>
<organism evidence="2 3">
    <name type="scientific">Streptacidiphilus pinicola</name>
    <dbReference type="NCBI Taxonomy" id="2219663"/>
    <lineage>
        <taxon>Bacteria</taxon>
        <taxon>Bacillati</taxon>
        <taxon>Actinomycetota</taxon>
        <taxon>Actinomycetes</taxon>
        <taxon>Kitasatosporales</taxon>
        <taxon>Streptomycetaceae</taxon>
        <taxon>Streptacidiphilus</taxon>
    </lineage>
</organism>
<dbReference type="GO" id="GO:0016491">
    <property type="term" value="F:oxidoreductase activity"/>
    <property type="evidence" value="ECO:0007669"/>
    <property type="project" value="UniProtKB-KW"/>
</dbReference>
<dbReference type="RefSeq" id="WP_111502031.1">
    <property type="nucleotide sequence ID" value="NZ_QKYN01000068.1"/>
</dbReference>
<keyword evidence="1" id="KW-0560">Oxidoreductase</keyword>
<dbReference type="Gene3D" id="3.10.20.440">
    <property type="entry name" value="2Fe-2S iron-sulphur cluster binding domain, sarcosine oxidase, alpha subunit, N-terminal domain"/>
    <property type="match status" value="1"/>
</dbReference>